<feature type="compositionally biased region" description="Low complexity" evidence="1">
    <location>
        <begin position="145"/>
        <end position="158"/>
    </location>
</feature>
<dbReference type="AlphaFoldDB" id="A0A8J5VK49"/>
<reference evidence="2" key="2">
    <citation type="submission" date="2021-02" db="EMBL/GenBank/DDBJ databases">
        <authorList>
            <person name="Kimball J.A."/>
            <person name="Haas M.W."/>
            <person name="Macchietto M."/>
            <person name="Kono T."/>
            <person name="Duquette J."/>
            <person name="Shao M."/>
        </authorList>
    </citation>
    <scope>NUCLEOTIDE SEQUENCE</scope>
    <source>
        <tissue evidence="2">Fresh leaf tissue</tissue>
    </source>
</reference>
<sequence>MEIETPILAIIFITEPVPDAVEDRLHGPSPVDHGIQRHGRGRPSRRRRRHRRPRRMNRRPQTGRDPSLSWLMSGPSAPLLIPVDEIEARHSSPCAVHGYDPCPPRTPPLPSPTPAWEAADLPPGLRPFRRTPATGECLDPPPGFGPRAGPRAPRLGFGYPPPGVGEEYTPH</sequence>
<feature type="compositionally biased region" description="Basic residues" evidence="1">
    <location>
        <begin position="36"/>
        <end position="58"/>
    </location>
</feature>
<name>A0A8J5VK49_ZIZPA</name>
<feature type="region of interest" description="Disordered" evidence="1">
    <location>
        <begin position="117"/>
        <end position="171"/>
    </location>
</feature>
<reference evidence="2" key="1">
    <citation type="journal article" date="2021" name="bioRxiv">
        <title>Whole Genome Assembly and Annotation of Northern Wild Rice, Zizania palustris L., Supports a Whole Genome Duplication in the Zizania Genus.</title>
        <authorList>
            <person name="Haas M."/>
            <person name="Kono T."/>
            <person name="Macchietto M."/>
            <person name="Millas R."/>
            <person name="McGilp L."/>
            <person name="Shao M."/>
            <person name="Duquette J."/>
            <person name="Hirsch C.N."/>
            <person name="Kimball J."/>
        </authorList>
    </citation>
    <scope>NUCLEOTIDE SEQUENCE</scope>
    <source>
        <tissue evidence="2">Fresh leaf tissue</tissue>
    </source>
</reference>
<protein>
    <submittedName>
        <fullName evidence="2">Uncharacterized protein</fullName>
    </submittedName>
</protein>
<keyword evidence="3" id="KW-1185">Reference proteome</keyword>
<gene>
    <name evidence="2" type="ORF">GUJ93_ZPchr0008g12062</name>
</gene>
<evidence type="ECO:0000256" key="1">
    <source>
        <dbReference type="SAM" id="MobiDB-lite"/>
    </source>
</evidence>
<evidence type="ECO:0000313" key="2">
    <source>
        <dbReference type="EMBL" id="KAG8047464.1"/>
    </source>
</evidence>
<feature type="region of interest" description="Disordered" evidence="1">
    <location>
        <begin position="21"/>
        <end position="73"/>
    </location>
</feature>
<dbReference type="Proteomes" id="UP000729402">
    <property type="component" value="Unassembled WGS sequence"/>
</dbReference>
<organism evidence="2 3">
    <name type="scientific">Zizania palustris</name>
    <name type="common">Northern wild rice</name>
    <dbReference type="NCBI Taxonomy" id="103762"/>
    <lineage>
        <taxon>Eukaryota</taxon>
        <taxon>Viridiplantae</taxon>
        <taxon>Streptophyta</taxon>
        <taxon>Embryophyta</taxon>
        <taxon>Tracheophyta</taxon>
        <taxon>Spermatophyta</taxon>
        <taxon>Magnoliopsida</taxon>
        <taxon>Liliopsida</taxon>
        <taxon>Poales</taxon>
        <taxon>Poaceae</taxon>
        <taxon>BOP clade</taxon>
        <taxon>Oryzoideae</taxon>
        <taxon>Oryzeae</taxon>
        <taxon>Zizaniinae</taxon>
        <taxon>Zizania</taxon>
    </lineage>
</organism>
<dbReference type="EMBL" id="JAAALK010000290">
    <property type="protein sequence ID" value="KAG8047464.1"/>
    <property type="molecule type" value="Genomic_DNA"/>
</dbReference>
<proteinExistence type="predicted"/>
<accession>A0A8J5VK49</accession>
<evidence type="ECO:0000313" key="3">
    <source>
        <dbReference type="Proteomes" id="UP000729402"/>
    </source>
</evidence>
<comment type="caution">
    <text evidence="2">The sequence shown here is derived from an EMBL/GenBank/DDBJ whole genome shotgun (WGS) entry which is preliminary data.</text>
</comment>